<dbReference type="Proteomes" id="UP000600449">
    <property type="component" value="Unassembled WGS sequence"/>
</dbReference>
<organism evidence="1 2">
    <name type="scientific">Salinarimonas ramus</name>
    <dbReference type="NCBI Taxonomy" id="690164"/>
    <lineage>
        <taxon>Bacteria</taxon>
        <taxon>Pseudomonadati</taxon>
        <taxon>Pseudomonadota</taxon>
        <taxon>Alphaproteobacteria</taxon>
        <taxon>Hyphomicrobiales</taxon>
        <taxon>Salinarimonadaceae</taxon>
        <taxon>Salinarimonas</taxon>
    </lineage>
</organism>
<gene>
    <name evidence="1" type="ORF">GCM10011322_44840</name>
</gene>
<comment type="caution">
    <text evidence="1">The sequence shown here is derived from an EMBL/GenBank/DDBJ whole genome shotgun (WGS) entry which is preliminary data.</text>
</comment>
<reference evidence="1 2" key="1">
    <citation type="journal article" date="2014" name="Int. J. Syst. Evol. Microbiol.">
        <title>Complete genome sequence of Corynebacterium casei LMG S-19264T (=DSM 44701T), isolated from a smear-ripened cheese.</title>
        <authorList>
            <consortium name="US DOE Joint Genome Institute (JGI-PGF)"/>
            <person name="Walter F."/>
            <person name="Albersmeier A."/>
            <person name="Kalinowski J."/>
            <person name="Ruckert C."/>
        </authorList>
    </citation>
    <scope>NUCLEOTIDE SEQUENCE [LARGE SCALE GENOMIC DNA]</scope>
    <source>
        <strain evidence="1 2">CGMCC 1.9161</strain>
    </source>
</reference>
<proteinExistence type="predicted"/>
<name>A0A917V9F9_9HYPH</name>
<protein>
    <submittedName>
        <fullName evidence="1">Uncharacterized protein</fullName>
    </submittedName>
</protein>
<keyword evidence="2" id="KW-1185">Reference proteome</keyword>
<dbReference type="EMBL" id="BMMF01000017">
    <property type="protein sequence ID" value="GGK52988.1"/>
    <property type="molecule type" value="Genomic_DNA"/>
</dbReference>
<sequence length="93" mass="10535">MTGSATFAKVMSFYEVNRMAKLEVDDDLVRRLETRAKLAGKPLAELVRETLAAAVPLTGEEKAERIREFHRRCGPFTGLTAPEDLIRESRDER</sequence>
<evidence type="ECO:0000313" key="1">
    <source>
        <dbReference type="EMBL" id="GGK52988.1"/>
    </source>
</evidence>
<dbReference type="AlphaFoldDB" id="A0A917V9F9"/>
<evidence type="ECO:0000313" key="2">
    <source>
        <dbReference type="Proteomes" id="UP000600449"/>
    </source>
</evidence>
<accession>A0A917V9F9</accession>